<evidence type="ECO:0000256" key="7">
    <source>
        <dbReference type="RuleBase" id="RU367102"/>
    </source>
</evidence>
<dbReference type="Proteomes" id="UP000188354">
    <property type="component" value="Chromosome LG05"/>
</dbReference>
<dbReference type="InterPro" id="IPR039455">
    <property type="entry name" value="EPFL"/>
</dbReference>
<dbReference type="GO" id="GO:0010052">
    <property type="term" value="P:guard cell differentiation"/>
    <property type="evidence" value="ECO:0007669"/>
    <property type="project" value="UniProtKB-UniRule"/>
</dbReference>
<comment type="function">
    <text evidence="7">Controls stomatal patterning.</text>
</comment>
<dbReference type="Pfam" id="PF17181">
    <property type="entry name" value="EPF"/>
    <property type="match status" value="1"/>
</dbReference>
<comment type="similarity">
    <text evidence="2 7">Belongs to the plant cysteine rich small secretory peptide family. Epidermal patterning factor subfamily.</text>
</comment>
<keyword evidence="4 7" id="KW-0964">Secreted</keyword>
<dbReference type="PANTHER" id="PTHR33109">
    <property type="entry name" value="EPIDERMAL PATTERNING FACTOR-LIKE PROTEIN 4"/>
    <property type="match status" value="1"/>
</dbReference>
<dbReference type="GO" id="GO:0005576">
    <property type="term" value="C:extracellular region"/>
    <property type="evidence" value="ECO:0007669"/>
    <property type="project" value="UniProtKB-SubCell"/>
</dbReference>
<name>A0A4P1RIN2_LUPAN</name>
<organism evidence="8 9">
    <name type="scientific">Lupinus angustifolius</name>
    <name type="common">Narrow-leaved blue lupine</name>
    <dbReference type="NCBI Taxonomy" id="3871"/>
    <lineage>
        <taxon>Eukaryota</taxon>
        <taxon>Viridiplantae</taxon>
        <taxon>Streptophyta</taxon>
        <taxon>Embryophyta</taxon>
        <taxon>Tracheophyta</taxon>
        <taxon>Spermatophyta</taxon>
        <taxon>Magnoliopsida</taxon>
        <taxon>eudicotyledons</taxon>
        <taxon>Gunneridae</taxon>
        <taxon>Pentapetalae</taxon>
        <taxon>rosids</taxon>
        <taxon>fabids</taxon>
        <taxon>Fabales</taxon>
        <taxon>Fabaceae</taxon>
        <taxon>Papilionoideae</taxon>
        <taxon>50 kb inversion clade</taxon>
        <taxon>genistoids sensu lato</taxon>
        <taxon>core genistoids</taxon>
        <taxon>Genisteae</taxon>
        <taxon>Lupinus</taxon>
    </lineage>
</organism>
<sequence>MKGTFFCILLALQIVSFVAAARGPFLPTDGTSLLAQEKLQKSSSPFTIESKEGLMNIKAMLETRKEAYDKGVSKIGSSPPNCENKCYGCVPCEAIQVPSKSHLGIQYANYEPESWKCKCGISFYSP</sequence>
<keyword evidence="5 7" id="KW-0732">Signal</keyword>
<evidence type="ECO:0000256" key="5">
    <source>
        <dbReference type="ARBA" id="ARBA00022729"/>
    </source>
</evidence>
<comment type="subcellular location">
    <subcellularLocation>
        <location evidence="1 7">Secreted</location>
    </subcellularLocation>
</comment>
<evidence type="ECO:0000256" key="1">
    <source>
        <dbReference type="ARBA" id="ARBA00004613"/>
    </source>
</evidence>
<dbReference type="EMBL" id="CM007365">
    <property type="protein sequence ID" value="OIW11838.1"/>
    <property type="molecule type" value="Genomic_DNA"/>
</dbReference>
<feature type="chain" id="PRO_5027142901" description="Epidermal patterning factor-like protein" evidence="7">
    <location>
        <begin position="21"/>
        <end position="126"/>
    </location>
</feature>
<evidence type="ECO:0000256" key="6">
    <source>
        <dbReference type="ARBA" id="ARBA00023157"/>
    </source>
</evidence>
<keyword evidence="9" id="KW-1185">Reference proteome</keyword>
<proteinExistence type="inferred from homology"/>
<gene>
    <name evidence="8" type="ORF">TanjilG_31588</name>
</gene>
<dbReference type="AlphaFoldDB" id="A0A4P1RIN2"/>
<evidence type="ECO:0000256" key="2">
    <source>
        <dbReference type="ARBA" id="ARBA00008127"/>
    </source>
</evidence>
<evidence type="ECO:0000256" key="4">
    <source>
        <dbReference type="ARBA" id="ARBA00022525"/>
    </source>
</evidence>
<evidence type="ECO:0000313" key="8">
    <source>
        <dbReference type="EMBL" id="OIW11838.1"/>
    </source>
</evidence>
<feature type="signal peptide" evidence="7">
    <location>
        <begin position="1"/>
        <end position="20"/>
    </location>
</feature>
<protein>
    <recommendedName>
        <fullName evidence="7">Epidermal patterning factor-like protein</fullName>
    </recommendedName>
</protein>
<dbReference type="STRING" id="3871.A0A4P1RIN2"/>
<keyword evidence="3 7" id="KW-0217">Developmental protein</keyword>
<keyword evidence="6" id="KW-1015">Disulfide bond</keyword>
<reference evidence="8 9" key="1">
    <citation type="journal article" date="2017" name="Plant Biotechnol. J.">
        <title>A comprehensive draft genome sequence for lupin (Lupinus angustifolius), an emerging health food: insights into plant-microbe interactions and legume evolution.</title>
        <authorList>
            <person name="Hane J.K."/>
            <person name="Ming Y."/>
            <person name="Kamphuis L.G."/>
            <person name="Nelson M.N."/>
            <person name="Garg G."/>
            <person name="Atkins C.A."/>
            <person name="Bayer P.E."/>
            <person name="Bravo A."/>
            <person name="Bringans S."/>
            <person name="Cannon S."/>
            <person name="Edwards D."/>
            <person name="Foley R."/>
            <person name="Gao L.L."/>
            <person name="Harrison M.J."/>
            <person name="Huang W."/>
            <person name="Hurgobin B."/>
            <person name="Li S."/>
            <person name="Liu C.W."/>
            <person name="McGrath A."/>
            <person name="Morahan G."/>
            <person name="Murray J."/>
            <person name="Weller J."/>
            <person name="Jian J."/>
            <person name="Singh K.B."/>
        </authorList>
    </citation>
    <scope>NUCLEOTIDE SEQUENCE [LARGE SCALE GENOMIC DNA]</scope>
    <source>
        <strain evidence="9">cv. Tanjil</strain>
        <tissue evidence="8">Whole plant</tissue>
    </source>
</reference>
<evidence type="ECO:0000313" key="9">
    <source>
        <dbReference type="Proteomes" id="UP000188354"/>
    </source>
</evidence>
<evidence type="ECO:0000256" key="3">
    <source>
        <dbReference type="ARBA" id="ARBA00022473"/>
    </source>
</evidence>
<accession>A0A4P1RIN2</accession>
<dbReference type="PANTHER" id="PTHR33109:SF3">
    <property type="entry name" value="EPIDERMAL PATTERNING FACTOR-LIKE PROTEIN"/>
    <property type="match status" value="1"/>
</dbReference>
<dbReference type="Gramene" id="OIW11838">
    <property type="protein sequence ID" value="OIW11838"/>
    <property type="gene ID" value="TanjilG_31588"/>
</dbReference>